<evidence type="ECO:0000313" key="3">
    <source>
        <dbReference type="EMBL" id="KKR42358.1"/>
    </source>
</evidence>
<name>A0A0G0QQE0_9BACT</name>
<feature type="compositionally biased region" description="Low complexity" evidence="1">
    <location>
        <begin position="54"/>
        <end position="75"/>
    </location>
</feature>
<feature type="region of interest" description="Disordered" evidence="1">
    <location>
        <begin position="37"/>
        <end position="86"/>
    </location>
</feature>
<organism evidence="3 4">
    <name type="scientific">Candidatus Daviesbacteria bacterium GW2011_GWC2_40_12</name>
    <dbReference type="NCBI Taxonomy" id="1618431"/>
    <lineage>
        <taxon>Bacteria</taxon>
        <taxon>Candidatus Daviesiibacteriota</taxon>
    </lineage>
</organism>
<dbReference type="Proteomes" id="UP000034881">
    <property type="component" value="Unassembled WGS sequence"/>
</dbReference>
<proteinExistence type="predicted"/>
<accession>A0A0G0QQE0</accession>
<comment type="caution">
    <text evidence="3">The sequence shown here is derived from an EMBL/GenBank/DDBJ whole genome shotgun (WGS) entry which is preliminary data.</text>
</comment>
<gene>
    <name evidence="3" type="ORF">UT77_C0002G0011</name>
</gene>
<keyword evidence="2" id="KW-1133">Transmembrane helix</keyword>
<reference evidence="3 4" key="1">
    <citation type="journal article" date="2015" name="Nature">
        <title>rRNA introns, odd ribosomes, and small enigmatic genomes across a large radiation of phyla.</title>
        <authorList>
            <person name="Brown C.T."/>
            <person name="Hug L.A."/>
            <person name="Thomas B.C."/>
            <person name="Sharon I."/>
            <person name="Castelle C.J."/>
            <person name="Singh A."/>
            <person name="Wilkins M.J."/>
            <person name="Williams K.H."/>
            <person name="Banfield J.F."/>
        </authorList>
    </citation>
    <scope>NUCLEOTIDE SEQUENCE [LARGE SCALE GENOMIC DNA]</scope>
</reference>
<evidence type="ECO:0000256" key="2">
    <source>
        <dbReference type="SAM" id="Phobius"/>
    </source>
</evidence>
<dbReference type="AlphaFoldDB" id="A0A0G0QQE0"/>
<evidence type="ECO:0000313" key="4">
    <source>
        <dbReference type="Proteomes" id="UP000034881"/>
    </source>
</evidence>
<feature type="transmembrane region" description="Helical" evidence="2">
    <location>
        <begin position="12"/>
        <end position="31"/>
    </location>
</feature>
<sequence length="86" mass="8912">MNDLSKAAKALILTWILIGLLIAGGAGFYLGRITAPKIPDQPSGIQTQDGLRDGQQLNGGQQPLPSGLQQKPQGPDRGGPVPSGQQ</sequence>
<evidence type="ECO:0000256" key="1">
    <source>
        <dbReference type="SAM" id="MobiDB-lite"/>
    </source>
</evidence>
<keyword evidence="2" id="KW-0472">Membrane</keyword>
<dbReference type="EMBL" id="LBYB01000002">
    <property type="protein sequence ID" value="KKR42358.1"/>
    <property type="molecule type" value="Genomic_DNA"/>
</dbReference>
<protein>
    <submittedName>
        <fullName evidence="3">Uncharacterized protein</fullName>
    </submittedName>
</protein>
<keyword evidence="2" id="KW-0812">Transmembrane</keyword>